<accession>A0AAI7ZCY6</accession>
<dbReference type="Gene3D" id="2.40.160.20">
    <property type="match status" value="1"/>
</dbReference>
<comment type="subcellular location">
    <subcellularLocation>
        <location evidence="1">Membrane</location>
    </subcellularLocation>
</comment>
<dbReference type="InterPro" id="IPR011250">
    <property type="entry name" value="OMP/PagP_B-barrel"/>
</dbReference>
<dbReference type="InterPro" id="IPR027385">
    <property type="entry name" value="Beta-barrel_OMP"/>
</dbReference>
<dbReference type="KEGG" id="xac:XAC0473"/>
<keyword evidence="2" id="KW-0732">Signal</keyword>
<evidence type="ECO:0000256" key="3">
    <source>
        <dbReference type="ARBA" id="ARBA00023136"/>
    </source>
</evidence>
<dbReference type="Pfam" id="PF13505">
    <property type="entry name" value="OMP_b-brl"/>
    <property type="match status" value="1"/>
</dbReference>
<organism evidence="5 6">
    <name type="scientific">Xanthomonas axonopodis pv. citri (strain 306)</name>
    <dbReference type="NCBI Taxonomy" id="190486"/>
    <lineage>
        <taxon>Bacteria</taxon>
        <taxon>Pseudomonadati</taxon>
        <taxon>Pseudomonadota</taxon>
        <taxon>Gammaproteobacteria</taxon>
        <taxon>Lysobacterales</taxon>
        <taxon>Lysobacteraceae</taxon>
        <taxon>Xanthomonas</taxon>
    </lineage>
</organism>
<dbReference type="PANTHER" id="PTHR34001:SF3">
    <property type="entry name" value="BLL7405 PROTEIN"/>
    <property type="match status" value="1"/>
</dbReference>
<feature type="domain" description="Outer membrane protein beta-barrel" evidence="4">
    <location>
        <begin position="204"/>
        <end position="474"/>
    </location>
</feature>
<dbReference type="PANTHER" id="PTHR34001">
    <property type="entry name" value="BLL7405 PROTEIN"/>
    <property type="match status" value="1"/>
</dbReference>
<protein>
    <submittedName>
        <fullName evidence="5">Membrane protein</fullName>
    </submittedName>
</protein>
<evidence type="ECO:0000313" key="5">
    <source>
        <dbReference type="EMBL" id="AAM35363.1"/>
    </source>
</evidence>
<dbReference type="Proteomes" id="UP000000576">
    <property type="component" value="Chromosome"/>
</dbReference>
<gene>
    <name evidence="5" type="ordered locus">XAC0473</name>
</gene>
<evidence type="ECO:0000313" key="6">
    <source>
        <dbReference type="Proteomes" id="UP000000576"/>
    </source>
</evidence>
<evidence type="ECO:0000256" key="1">
    <source>
        <dbReference type="ARBA" id="ARBA00004370"/>
    </source>
</evidence>
<proteinExistence type="predicted"/>
<dbReference type="EMBL" id="AE008923">
    <property type="protein sequence ID" value="AAM35363.1"/>
    <property type="molecule type" value="Genomic_DNA"/>
</dbReference>
<dbReference type="InterPro" id="IPR051692">
    <property type="entry name" value="OMP-like"/>
</dbReference>
<dbReference type="SUPFAM" id="SSF56925">
    <property type="entry name" value="OMPA-like"/>
    <property type="match status" value="1"/>
</dbReference>
<evidence type="ECO:0000256" key="2">
    <source>
        <dbReference type="ARBA" id="ARBA00022729"/>
    </source>
</evidence>
<dbReference type="AlphaFoldDB" id="A0AAI7ZCY6"/>
<reference evidence="5 6" key="1">
    <citation type="journal article" date="2002" name="Nature">
        <title>Comparison of the genomes of two Xanthomonas pathogens with differing host specificities.</title>
        <authorList>
            <person name="da Silva A.C."/>
            <person name="Ferro J.A."/>
            <person name="Reinach F.C."/>
            <person name="Farah C.S."/>
            <person name="Furlan L.R."/>
            <person name="Quaggio R.B."/>
            <person name="Monteiro-Vitorello C.B."/>
            <person name="Van Sluys M.A."/>
            <person name="Almeida N.F."/>
            <person name="Alves L.M."/>
            <person name="do Amaral A.M."/>
            <person name="Bertolini M.C."/>
            <person name="Camargo L.E."/>
            <person name="Camarotte G."/>
            <person name="Cannavan F."/>
            <person name="Cardozo J."/>
            <person name="Chambergo F."/>
            <person name="Ciapina L.P."/>
            <person name="Cicarelli R.M."/>
            <person name="Coutinho L.L."/>
            <person name="Cursino-Santos J.R."/>
            <person name="El-Dorry H."/>
            <person name="Faria J.B."/>
            <person name="Ferreira A.J."/>
            <person name="Ferreira R.C."/>
            <person name="Ferro M.I."/>
            <person name="Formighieri E.F."/>
            <person name="Franco M.C."/>
            <person name="Greggio C.C."/>
            <person name="Gruber A."/>
            <person name="Katsuyama A.M."/>
            <person name="Kishi L.T."/>
            <person name="Leite R.P."/>
            <person name="Lemos E.G."/>
            <person name="Lemos M.V."/>
            <person name="Locali E.C."/>
            <person name="Machado M.A."/>
            <person name="Madeira A.M."/>
            <person name="Martinez-Rossi N.M."/>
            <person name="Martins E.C."/>
            <person name="Meidanis J."/>
            <person name="Menck C.F."/>
            <person name="Miyaki C.Y."/>
            <person name="Moon D.H."/>
            <person name="Moreira L.M."/>
            <person name="Novo M.T."/>
            <person name="Okura V.K."/>
            <person name="Oliveira M.C."/>
            <person name="Oliveira V.R."/>
            <person name="Pereira H.A."/>
            <person name="Rossi A."/>
            <person name="Sena J.A."/>
            <person name="Silva C."/>
            <person name="de Souza R.F."/>
            <person name="Spinola L.A."/>
            <person name="Takita M.A."/>
            <person name="Tamura R.E."/>
            <person name="Teixeira E.C."/>
            <person name="Tezza R.I."/>
            <person name="Trindade dos Santos M."/>
            <person name="Truffi D."/>
            <person name="Tsai S.M."/>
            <person name="White F.F."/>
            <person name="Setubal J.C."/>
            <person name="Kitajima J.P."/>
        </authorList>
    </citation>
    <scope>NUCLEOTIDE SEQUENCE [LARGE SCALE GENOMIC DNA]</scope>
    <source>
        <strain evidence="5 6">306</strain>
    </source>
</reference>
<sequence length="474" mass="49937">MHVAAGFGVEADGGGTGVGEIRHDAVHRLDHQMHVDRRGDAVLAQRLAHHRADGEVGHVVVVHHVEVHPVGTSLEDVVHFLAQTGEIGGQDGRGDRRRLHGQLGKMQERHCRNRGPARKAECRRALGARATGRPPISPQALGPATRSQCAIAHLPAASMALPLCNSAPVSAKVHPERTRARTYLTGAPRQMQGDRMKPTPLASAALVLLVLAPSAWAQSGPADWSGLSIGANVGGADPAGVSGGRFGFDTNLDGRDGDQVGTATGADAFSPGFCGGAAAGRTPASGCSKDKGGAEYGARLGYDWQAGNWVYGVVAEYTRNDVRDSVSAFSTTPAFYTFTRQLNRTAALRGRIGYAFGTQGDYLAYITAGVARGEFDHSFASSNTANSFTSSGGDSADGYQAGIGLQRRLSDKVSVGVEYLFTRLQDDDTRVRVGPGTAPATNPFLRVNPAGTDLRRTDTDVSTNAVRLTATYRF</sequence>
<keyword evidence="3" id="KW-0472">Membrane</keyword>
<name>A0AAI7ZCY6_XANAC</name>
<dbReference type="GO" id="GO:0016020">
    <property type="term" value="C:membrane"/>
    <property type="evidence" value="ECO:0007669"/>
    <property type="project" value="UniProtKB-SubCell"/>
</dbReference>
<evidence type="ECO:0000259" key="4">
    <source>
        <dbReference type="Pfam" id="PF13505"/>
    </source>
</evidence>